<keyword evidence="3" id="KW-1185">Reference proteome</keyword>
<feature type="domain" description="Transposase Tn5 dimerisation" evidence="1">
    <location>
        <begin position="7"/>
        <end position="42"/>
    </location>
</feature>
<dbReference type="EMBL" id="JBGMEK010000111">
    <property type="protein sequence ID" value="MFA0813588.1"/>
    <property type="molecule type" value="Genomic_DNA"/>
</dbReference>
<proteinExistence type="predicted"/>
<sequence length="42" mass="4515">MQEKTSPPDVPPNIRDITCMSAGLDGFLGRKGDGEPGVKTIW</sequence>
<reference evidence="2 3" key="1">
    <citation type="submission" date="2024-08" db="EMBL/GenBank/DDBJ databases">
        <authorList>
            <person name="Ishaq N."/>
        </authorList>
    </citation>
    <scope>NUCLEOTIDE SEQUENCE [LARGE SCALE GENOMIC DNA]</scope>
    <source>
        <strain evidence="2 3">DSM 18651</strain>
    </source>
</reference>
<dbReference type="InterPro" id="IPR012337">
    <property type="entry name" value="RNaseH-like_sf"/>
</dbReference>
<dbReference type="InterPro" id="IPR014737">
    <property type="entry name" value="Transposase_Tn5-like_C"/>
</dbReference>
<dbReference type="RefSeq" id="WP_371841401.1">
    <property type="nucleotide sequence ID" value="NZ_JBGMEK010000111.1"/>
</dbReference>
<evidence type="ECO:0000313" key="2">
    <source>
        <dbReference type="EMBL" id="MFA0813588.1"/>
    </source>
</evidence>
<gene>
    <name evidence="2" type="ORF">ACCI49_22115</name>
</gene>
<dbReference type="Gene3D" id="1.10.740.10">
    <property type="entry name" value="Transferase Inhibitor Protein From Tn5, Chain"/>
    <property type="match status" value="1"/>
</dbReference>
<name>A0ABV4P7C9_9GAMM</name>
<dbReference type="SUPFAM" id="SSF53098">
    <property type="entry name" value="Ribonuclease H-like"/>
    <property type="match status" value="1"/>
</dbReference>
<accession>A0ABV4P7C9</accession>
<organism evidence="2 3">
    <name type="scientific">Microbulbifer epialgicus</name>
    <dbReference type="NCBI Taxonomy" id="393907"/>
    <lineage>
        <taxon>Bacteria</taxon>
        <taxon>Pseudomonadati</taxon>
        <taxon>Pseudomonadota</taxon>
        <taxon>Gammaproteobacteria</taxon>
        <taxon>Cellvibrionales</taxon>
        <taxon>Microbulbiferaceae</taxon>
        <taxon>Microbulbifer</taxon>
    </lineage>
</organism>
<dbReference type="Proteomes" id="UP001569428">
    <property type="component" value="Unassembled WGS sequence"/>
</dbReference>
<dbReference type="Pfam" id="PF02281">
    <property type="entry name" value="Dimer_Tnp_Tn5"/>
    <property type="match status" value="1"/>
</dbReference>
<comment type="caution">
    <text evidence="2">The sequence shown here is derived from an EMBL/GenBank/DDBJ whole genome shotgun (WGS) entry which is preliminary data.</text>
</comment>
<evidence type="ECO:0000313" key="3">
    <source>
        <dbReference type="Proteomes" id="UP001569428"/>
    </source>
</evidence>
<dbReference type="InterPro" id="IPR003201">
    <property type="entry name" value="Transposase_Tn5"/>
</dbReference>
<evidence type="ECO:0000259" key="1">
    <source>
        <dbReference type="Pfam" id="PF02281"/>
    </source>
</evidence>
<protein>
    <submittedName>
        <fullName evidence="2">IS4 family transposase</fullName>
    </submittedName>
</protein>